<protein>
    <submittedName>
        <fullName evidence="5">Polysaccharide deacetylase family protein</fullName>
    </submittedName>
</protein>
<feature type="chain" id="PRO_5032692880" evidence="3">
    <location>
        <begin position="18"/>
        <end position="310"/>
    </location>
</feature>
<dbReference type="EMBL" id="CP063849">
    <property type="protein sequence ID" value="QOY87147.1"/>
    <property type="molecule type" value="Genomic_DNA"/>
</dbReference>
<reference evidence="5 6" key="1">
    <citation type="submission" date="2020-10" db="EMBL/GenBank/DDBJ databases">
        <title>Complete genome sequence of Paludibaculum fermentans P105T, a facultatively anaerobic acidobacterium capable of dissimilatory Fe(III) reduction.</title>
        <authorList>
            <person name="Dedysh S.N."/>
            <person name="Beletsky A.V."/>
            <person name="Kulichevskaya I.S."/>
            <person name="Mardanov A.V."/>
            <person name="Ravin N.V."/>
        </authorList>
    </citation>
    <scope>NUCLEOTIDE SEQUENCE [LARGE SCALE GENOMIC DNA]</scope>
    <source>
        <strain evidence="5 6">P105</strain>
    </source>
</reference>
<dbReference type="Pfam" id="PF01522">
    <property type="entry name" value="Polysacc_deac_1"/>
    <property type="match status" value="1"/>
</dbReference>
<dbReference type="AlphaFoldDB" id="A0A7S7NP04"/>
<dbReference type="KEGG" id="pfer:IRI77_30940"/>
<feature type="signal peptide" evidence="3">
    <location>
        <begin position="1"/>
        <end position="17"/>
    </location>
</feature>
<dbReference type="InterPro" id="IPR002509">
    <property type="entry name" value="NODB_dom"/>
</dbReference>
<dbReference type="GO" id="GO:0046872">
    <property type="term" value="F:metal ion binding"/>
    <property type="evidence" value="ECO:0007669"/>
    <property type="project" value="UniProtKB-KW"/>
</dbReference>
<dbReference type="RefSeq" id="WP_194448816.1">
    <property type="nucleotide sequence ID" value="NZ_CP063849.1"/>
</dbReference>
<evidence type="ECO:0000313" key="6">
    <source>
        <dbReference type="Proteomes" id="UP000593892"/>
    </source>
</evidence>
<keyword evidence="1" id="KW-0479">Metal-binding</keyword>
<evidence type="ECO:0000256" key="2">
    <source>
        <dbReference type="ARBA" id="ARBA00022801"/>
    </source>
</evidence>
<dbReference type="Proteomes" id="UP000593892">
    <property type="component" value="Chromosome"/>
</dbReference>
<evidence type="ECO:0000313" key="5">
    <source>
        <dbReference type="EMBL" id="QOY87147.1"/>
    </source>
</evidence>
<dbReference type="PANTHER" id="PTHR10587:SF133">
    <property type="entry name" value="CHITIN DEACETYLASE 1-RELATED"/>
    <property type="match status" value="1"/>
</dbReference>
<keyword evidence="3" id="KW-0732">Signal</keyword>
<organism evidence="5 6">
    <name type="scientific">Paludibaculum fermentans</name>
    <dbReference type="NCBI Taxonomy" id="1473598"/>
    <lineage>
        <taxon>Bacteria</taxon>
        <taxon>Pseudomonadati</taxon>
        <taxon>Acidobacteriota</taxon>
        <taxon>Terriglobia</taxon>
        <taxon>Bryobacterales</taxon>
        <taxon>Bryobacteraceae</taxon>
        <taxon>Paludibaculum</taxon>
    </lineage>
</organism>
<dbReference type="GO" id="GO:0005975">
    <property type="term" value="P:carbohydrate metabolic process"/>
    <property type="evidence" value="ECO:0007669"/>
    <property type="project" value="InterPro"/>
</dbReference>
<gene>
    <name evidence="5" type="ORF">IRI77_30940</name>
</gene>
<accession>A0A7S7NP04</accession>
<dbReference type="GO" id="GO:0016810">
    <property type="term" value="F:hydrolase activity, acting on carbon-nitrogen (but not peptide) bonds"/>
    <property type="evidence" value="ECO:0007669"/>
    <property type="project" value="InterPro"/>
</dbReference>
<dbReference type="SUPFAM" id="SSF88713">
    <property type="entry name" value="Glycoside hydrolase/deacetylase"/>
    <property type="match status" value="1"/>
</dbReference>
<feature type="domain" description="NodB homology" evidence="4">
    <location>
        <begin position="21"/>
        <end position="252"/>
    </location>
</feature>
<dbReference type="Gene3D" id="3.20.20.370">
    <property type="entry name" value="Glycoside hydrolase/deacetylase"/>
    <property type="match status" value="1"/>
</dbReference>
<sequence length="310" mass="35266">MILFLIVFLCLPLAAQDAPKRSVAFTYDDLPNGGAQLPLDQLTAMTTKLVDSLRQAKIPAIGFVNESKLDVEGERPQRIALLQQWLNAGFPLGNHTYSHPDINKVPMLSYQEDILKGEQVISGLMKEHGQTLSWFRHPFTHTGNTEQARETLEGFLQRKGYRIAPFTVETSDYMFALIYRNALEKGDQAAATRIRTAYVDYTERMFGWFERLSQDTLGYELPQILLIHANQLNADALPGLTAMLGRRGYSFVSLEKAMKDEAYRRRDGYVGDSGPSWLHRWAIAANKPSRLRDEPDPPSWVVELYREQSK</sequence>
<dbReference type="InterPro" id="IPR011330">
    <property type="entry name" value="Glyco_hydro/deAcase_b/a-brl"/>
</dbReference>
<dbReference type="PANTHER" id="PTHR10587">
    <property type="entry name" value="GLYCOSYL TRANSFERASE-RELATED"/>
    <property type="match status" value="1"/>
</dbReference>
<evidence type="ECO:0000259" key="4">
    <source>
        <dbReference type="PROSITE" id="PS51677"/>
    </source>
</evidence>
<name>A0A7S7NP04_PALFE</name>
<evidence type="ECO:0000256" key="3">
    <source>
        <dbReference type="SAM" id="SignalP"/>
    </source>
</evidence>
<dbReference type="GO" id="GO:0016020">
    <property type="term" value="C:membrane"/>
    <property type="evidence" value="ECO:0007669"/>
    <property type="project" value="TreeGrafter"/>
</dbReference>
<proteinExistence type="predicted"/>
<keyword evidence="6" id="KW-1185">Reference proteome</keyword>
<evidence type="ECO:0000256" key="1">
    <source>
        <dbReference type="ARBA" id="ARBA00022723"/>
    </source>
</evidence>
<keyword evidence="2" id="KW-0378">Hydrolase</keyword>
<dbReference type="CDD" id="cd10960">
    <property type="entry name" value="CE4_NodB_like_1"/>
    <property type="match status" value="1"/>
</dbReference>
<dbReference type="PROSITE" id="PS51677">
    <property type="entry name" value="NODB"/>
    <property type="match status" value="1"/>
</dbReference>
<dbReference type="InterPro" id="IPR050248">
    <property type="entry name" value="Polysacc_deacetylase_ArnD"/>
</dbReference>